<dbReference type="SUPFAM" id="SSF50692">
    <property type="entry name" value="ADC-like"/>
    <property type="match status" value="1"/>
</dbReference>
<accession>A0AAV9E435</accession>
<dbReference type="AlphaFoldDB" id="A0AAV9E435"/>
<name>A0AAV9E435_ACOCL</name>
<comment type="caution">
    <text evidence="1">The sequence shown here is derived from an EMBL/GenBank/DDBJ whole genome shotgun (WGS) entry which is preliminary data.</text>
</comment>
<organism evidence="1 2">
    <name type="scientific">Acorus calamus</name>
    <name type="common">Sweet flag</name>
    <dbReference type="NCBI Taxonomy" id="4465"/>
    <lineage>
        <taxon>Eukaryota</taxon>
        <taxon>Viridiplantae</taxon>
        <taxon>Streptophyta</taxon>
        <taxon>Embryophyta</taxon>
        <taxon>Tracheophyta</taxon>
        <taxon>Spermatophyta</taxon>
        <taxon>Magnoliopsida</taxon>
        <taxon>Liliopsida</taxon>
        <taxon>Acoraceae</taxon>
        <taxon>Acorus</taxon>
    </lineage>
</organism>
<dbReference type="EMBL" id="JAUJYO010000009">
    <property type="protein sequence ID" value="KAK1308024.1"/>
    <property type="molecule type" value="Genomic_DNA"/>
</dbReference>
<sequence>MAGRFGSSSSSTMTVVNTPSQDLALTNYAYCSPADLRRFSSSASGLVSVGESVVLTV</sequence>
<gene>
    <name evidence="1" type="ORF">QJS10_CPA09g01939</name>
</gene>
<evidence type="ECO:0000313" key="2">
    <source>
        <dbReference type="Proteomes" id="UP001180020"/>
    </source>
</evidence>
<proteinExistence type="predicted"/>
<dbReference type="Proteomes" id="UP001180020">
    <property type="component" value="Unassembled WGS sequence"/>
</dbReference>
<keyword evidence="2" id="KW-1185">Reference proteome</keyword>
<dbReference type="Gene3D" id="2.40.40.20">
    <property type="match status" value="1"/>
</dbReference>
<dbReference type="InterPro" id="IPR009010">
    <property type="entry name" value="Asp_de-COase-like_dom_sf"/>
</dbReference>
<reference evidence="1" key="2">
    <citation type="submission" date="2023-06" db="EMBL/GenBank/DDBJ databases">
        <authorList>
            <person name="Ma L."/>
            <person name="Liu K.-W."/>
            <person name="Li Z."/>
            <person name="Hsiao Y.-Y."/>
            <person name="Qi Y."/>
            <person name="Fu T."/>
            <person name="Tang G."/>
            <person name="Zhang D."/>
            <person name="Sun W.-H."/>
            <person name="Liu D.-K."/>
            <person name="Li Y."/>
            <person name="Chen G.-Z."/>
            <person name="Liu X.-D."/>
            <person name="Liao X.-Y."/>
            <person name="Jiang Y.-T."/>
            <person name="Yu X."/>
            <person name="Hao Y."/>
            <person name="Huang J."/>
            <person name="Zhao X.-W."/>
            <person name="Ke S."/>
            <person name="Chen Y.-Y."/>
            <person name="Wu W.-L."/>
            <person name="Hsu J.-L."/>
            <person name="Lin Y.-F."/>
            <person name="Huang M.-D."/>
            <person name="Li C.-Y."/>
            <person name="Huang L."/>
            <person name="Wang Z.-W."/>
            <person name="Zhao X."/>
            <person name="Zhong W.-Y."/>
            <person name="Peng D.-H."/>
            <person name="Ahmad S."/>
            <person name="Lan S."/>
            <person name="Zhang J.-S."/>
            <person name="Tsai W.-C."/>
            <person name="Van De Peer Y."/>
            <person name="Liu Z.-J."/>
        </authorList>
    </citation>
    <scope>NUCLEOTIDE SEQUENCE</scope>
    <source>
        <strain evidence="1">CP</strain>
        <tissue evidence="1">Leaves</tissue>
    </source>
</reference>
<reference evidence="1" key="1">
    <citation type="journal article" date="2023" name="Nat. Commun.">
        <title>Diploid and tetraploid genomes of Acorus and the evolution of monocots.</title>
        <authorList>
            <person name="Ma L."/>
            <person name="Liu K.W."/>
            <person name="Li Z."/>
            <person name="Hsiao Y.Y."/>
            <person name="Qi Y."/>
            <person name="Fu T."/>
            <person name="Tang G.D."/>
            <person name="Zhang D."/>
            <person name="Sun W.H."/>
            <person name="Liu D.K."/>
            <person name="Li Y."/>
            <person name="Chen G.Z."/>
            <person name="Liu X.D."/>
            <person name="Liao X.Y."/>
            <person name="Jiang Y.T."/>
            <person name="Yu X."/>
            <person name="Hao Y."/>
            <person name="Huang J."/>
            <person name="Zhao X.W."/>
            <person name="Ke S."/>
            <person name="Chen Y.Y."/>
            <person name="Wu W.L."/>
            <person name="Hsu J.L."/>
            <person name="Lin Y.F."/>
            <person name="Huang M.D."/>
            <person name="Li C.Y."/>
            <person name="Huang L."/>
            <person name="Wang Z.W."/>
            <person name="Zhao X."/>
            <person name="Zhong W.Y."/>
            <person name="Peng D.H."/>
            <person name="Ahmad S."/>
            <person name="Lan S."/>
            <person name="Zhang J.S."/>
            <person name="Tsai W.C."/>
            <person name="Van de Peer Y."/>
            <person name="Liu Z.J."/>
        </authorList>
    </citation>
    <scope>NUCLEOTIDE SEQUENCE</scope>
    <source>
        <strain evidence="1">CP</strain>
    </source>
</reference>
<protein>
    <submittedName>
        <fullName evidence="1">Uncharacterized protein</fullName>
    </submittedName>
</protein>
<evidence type="ECO:0000313" key="1">
    <source>
        <dbReference type="EMBL" id="KAK1308024.1"/>
    </source>
</evidence>